<feature type="transmembrane region" description="Helical" evidence="8">
    <location>
        <begin position="156"/>
        <end position="176"/>
    </location>
</feature>
<dbReference type="GO" id="GO:0009306">
    <property type="term" value="P:protein secretion"/>
    <property type="evidence" value="ECO:0007669"/>
    <property type="project" value="TreeGrafter"/>
</dbReference>
<feature type="transmembrane region" description="Helical" evidence="8">
    <location>
        <begin position="182"/>
        <end position="201"/>
    </location>
</feature>
<sequence length="242" mass="26461">MSDRIEPDTIAPDVPLYGQASEYRRQSPEPPLLQSQPRATPGLTSQSPAPERGAIATIYHKLKDSSHPIALIFFLGFRVGALATYCFGLFFTSSFVFMFITTILLLAADFWTTKNIAGRLLVGLRWWNESSSDGKSTWVFETADPARVINPIDSKVFWMFVYGAPAFWVILALLAILKLQFLSLILVIIAGVLSTTNAVAFSRCDKFSKANGVVGNLTGSLLSRAVGGGLNGMFSRLSPFRG</sequence>
<dbReference type="Pfam" id="PF05832">
    <property type="entry name" value="DUF846"/>
    <property type="match status" value="1"/>
</dbReference>
<evidence type="ECO:0000256" key="3">
    <source>
        <dbReference type="ARBA" id="ARBA00005467"/>
    </source>
</evidence>
<dbReference type="EMBL" id="KV454412">
    <property type="protein sequence ID" value="ODQ64262.1"/>
    <property type="molecule type" value="Genomic_DNA"/>
</dbReference>
<evidence type="ECO:0000256" key="8">
    <source>
        <dbReference type="RuleBase" id="RU361206"/>
    </source>
</evidence>
<dbReference type="PANTHER" id="PTHR13019">
    <property type="entry name" value="GOLGI APPARATUS MEMBRANE PROTEIN TVP23"/>
    <property type="match status" value="1"/>
</dbReference>
<evidence type="ECO:0000313" key="11">
    <source>
        <dbReference type="Proteomes" id="UP000095009"/>
    </source>
</evidence>
<evidence type="ECO:0000256" key="5">
    <source>
        <dbReference type="ARBA" id="ARBA00022692"/>
    </source>
</evidence>
<keyword evidence="6 8" id="KW-1133">Transmembrane helix</keyword>
<evidence type="ECO:0000256" key="2">
    <source>
        <dbReference type="ARBA" id="ARBA00004653"/>
    </source>
</evidence>
<dbReference type="OrthoDB" id="2151161at2759"/>
<evidence type="ECO:0000256" key="7">
    <source>
        <dbReference type="ARBA" id="ARBA00023136"/>
    </source>
</evidence>
<dbReference type="AlphaFoldDB" id="A0A1E3PH45"/>
<accession>A0A1E3PH45</accession>
<evidence type="ECO:0000256" key="1">
    <source>
        <dbReference type="ARBA" id="ARBA00003246"/>
    </source>
</evidence>
<name>A0A1E3PH45_9ASCO</name>
<proteinExistence type="inferred from homology"/>
<evidence type="ECO:0000256" key="4">
    <source>
        <dbReference type="ARBA" id="ARBA00013603"/>
    </source>
</evidence>
<comment type="similarity">
    <text evidence="3 8">Belongs to the TVP23 family.</text>
</comment>
<evidence type="ECO:0000313" key="10">
    <source>
        <dbReference type="EMBL" id="ODQ64262.1"/>
    </source>
</evidence>
<comment type="subcellular location">
    <subcellularLocation>
        <location evidence="2 8">Golgi apparatus membrane</location>
        <topology evidence="2 8">Multi-pass membrane protein</topology>
    </subcellularLocation>
</comment>
<feature type="transmembrane region" description="Helical" evidence="8">
    <location>
        <begin position="69"/>
        <end position="90"/>
    </location>
</feature>
<keyword evidence="5 8" id="KW-0812">Transmembrane</keyword>
<comment type="function">
    <text evidence="1 8">Golgi membrane protein involved in vesicular trafficking.</text>
</comment>
<keyword evidence="7 8" id="KW-0472">Membrane</keyword>
<dbReference type="GO" id="GO:0016192">
    <property type="term" value="P:vesicle-mediated transport"/>
    <property type="evidence" value="ECO:0007669"/>
    <property type="project" value="TreeGrafter"/>
</dbReference>
<dbReference type="Proteomes" id="UP000095009">
    <property type="component" value="Unassembled WGS sequence"/>
</dbReference>
<reference evidence="10 11" key="1">
    <citation type="journal article" date="2016" name="Proc. Natl. Acad. Sci. U.S.A.">
        <title>Comparative genomics of biotechnologically important yeasts.</title>
        <authorList>
            <person name="Riley R."/>
            <person name="Haridas S."/>
            <person name="Wolfe K.H."/>
            <person name="Lopes M.R."/>
            <person name="Hittinger C.T."/>
            <person name="Goeker M."/>
            <person name="Salamov A.A."/>
            <person name="Wisecaver J.H."/>
            <person name="Long T.M."/>
            <person name="Calvey C.H."/>
            <person name="Aerts A.L."/>
            <person name="Barry K.W."/>
            <person name="Choi C."/>
            <person name="Clum A."/>
            <person name="Coughlan A.Y."/>
            <person name="Deshpande S."/>
            <person name="Douglass A.P."/>
            <person name="Hanson S.J."/>
            <person name="Klenk H.-P."/>
            <person name="LaButti K.M."/>
            <person name="Lapidus A."/>
            <person name="Lindquist E.A."/>
            <person name="Lipzen A.M."/>
            <person name="Meier-Kolthoff J.P."/>
            <person name="Ohm R.A."/>
            <person name="Otillar R.P."/>
            <person name="Pangilinan J.L."/>
            <person name="Peng Y."/>
            <person name="Rokas A."/>
            <person name="Rosa C.A."/>
            <person name="Scheuner C."/>
            <person name="Sibirny A.A."/>
            <person name="Slot J.C."/>
            <person name="Stielow J.B."/>
            <person name="Sun H."/>
            <person name="Kurtzman C.P."/>
            <person name="Blackwell M."/>
            <person name="Grigoriev I.V."/>
            <person name="Jeffries T.W."/>
        </authorList>
    </citation>
    <scope>NUCLEOTIDE SEQUENCE [LARGE SCALE GENOMIC DNA]</scope>
    <source>
        <strain evidence="10 11">DSM 6958</strain>
    </source>
</reference>
<dbReference type="PANTHER" id="PTHR13019:SF7">
    <property type="entry name" value="GOLGI APPARATUS MEMBRANE PROTEIN TVP23"/>
    <property type="match status" value="1"/>
</dbReference>
<dbReference type="STRING" id="857566.A0A1E3PH45"/>
<keyword evidence="11" id="KW-1185">Reference proteome</keyword>
<feature type="transmembrane region" description="Helical" evidence="8">
    <location>
        <begin position="96"/>
        <end position="112"/>
    </location>
</feature>
<keyword evidence="8" id="KW-0333">Golgi apparatus</keyword>
<feature type="region of interest" description="Disordered" evidence="9">
    <location>
        <begin position="23"/>
        <end position="49"/>
    </location>
</feature>
<evidence type="ECO:0000256" key="9">
    <source>
        <dbReference type="SAM" id="MobiDB-lite"/>
    </source>
</evidence>
<protein>
    <recommendedName>
        <fullName evidence="4 8">Golgi apparatus membrane protein TVP23</fullName>
    </recommendedName>
</protein>
<organism evidence="10 11">
    <name type="scientific">Nadsonia fulvescens var. elongata DSM 6958</name>
    <dbReference type="NCBI Taxonomy" id="857566"/>
    <lineage>
        <taxon>Eukaryota</taxon>
        <taxon>Fungi</taxon>
        <taxon>Dikarya</taxon>
        <taxon>Ascomycota</taxon>
        <taxon>Saccharomycotina</taxon>
        <taxon>Dipodascomycetes</taxon>
        <taxon>Dipodascales</taxon>
        <taxon>Dipodascales incertae sedis</taxon>
        <taxon>Nadsonia</taxon>
    </lineage>
</organism>
<dbReference type="InterPro" id="IPR008564">
    <property type="entry name" value="TVP23-like"/>
</dbReference>
<gene>
    <name evidence="10" type="ORF">NADFUDRAFT_43269</name>
</gene>
<dbReference type="GO" id="GO:0000139">
    <property type="term" value="C:Golgi membrane"/>
    <property type="evidence" value="ECO:0007669"/>
    <property type="project" value="UniProtKB-SubCell"/>
</dbReference>
<evidence type="ECO:0000256" key="6">
    <source>
        <dbReference type="ARBA" id="ARBA00022989"/>
    </source>
</evidence>